<reference evidence="1 2" key="1">
    <citation type="journal article" date="2015" name="Genome Biol.">
        <title>Comparative genomics of Steinernema reveals deeply conserved gene regulatory networks.</title>
        <authorList>
            <person name="Dillman A.R."/>
            <person name="Macchietto M."/>
            <person name="Porter C.F."/>
            <person name="Rogers A."/>
            <person name="Williams B."/>
            <person name="Antoshechkin I."/>
            <person name="Lee M.M."/>
            <person name="Goodwin Z."/>
            <person name="Lu X."/>
            <person name="Lewis E.E."/>
            <person name="Goodrich-Blair H."/>
            <person name="Stock S.P."/>
            <person name="Adams B.J."/>
            <person name="Sternberg P.W."/>
            <person name="Mortazavi A."/>
        </authorList>
    </citation>
    <scope>NUCLEOTIDE SEQUENCE [LARGE SCALE GENOMIC DNA]</scope>
    <source>
        <strain evidence="1 2">ALL</strain>
    </source>
</reference>
<evidence type="ECO:0000313" key="1">
    <source>
        <dbReference type="EMBL" id="TKR60809.1"/>
    </source>
</evidence>
<proteinExistence type="predicted"/>
<dbReference type="EMBL" id="AZBU02000011">
    <property type="protein sequence ID" value="TKR60809.1"/>
    <property type="molecule type" value="Genomic_DNA"/>
</dbReference>
<sequence>MKQDEKRRWSGKQKVVIDVGTRILMSATNHFSLFVGSAKDAWVSGYLRKRKDAGEQGHKRQNQQKLKIVQKLKIFVIFCRIPEHNSDFTFA</sequence>
<organism evidence="1 2">
    <name type="scientific">Steinernema carpocapsae</name>
    <name type="common">Entomopathogenic nematode</name>
    <dbReference type="NCBI Taxonomy" id="34508"/>
    <lineage>
        <taxon>Eukaryota</taxon>
        <taxon>Metazoa</taxon>
        <taxon>Ecdysozoa</taxon>
        <taxon>Nematoda</taxon>
        <taxon>Chromadorea</taxon>
        <taxon>Rhabditida</taxon>
        <taxon>Tylenchina</taxon>
        <taxon>Panagrolaimomorpha</taxon>
        <taxon>Strongyloidoidea</taxon>
        <taxon>Steinernematidae</taxon>
        <taxon>Steinernema</taxon>
    </lineage>
</organism>
<dbReference type="AlphaFoldDB" id="A0A4U5LX61"/>
<comment type="caution">
    <text evidence="1">The sequence shown here is derived from an EMBL/GenBank/DDBJ whole genome shotgun (WGS) entry which is preliminary data.</text>
</comment>
<name>A0A4U5LX61_STECR</name>
<evidence type="ECO:0000313" key="2">
    <source>
        <dbReference type="Proteomes" id="UP000298663"/>
    </source>
</evidence>
<accession>A0A4U5LX61</accession>
<reference evidence="1 2" key="2">
    <citation type="journal article" date="2019" name="G3 (Bethesda)">
        <title>Hybrid Assembly of the Genome of the Entomopathogenic Nematode Steinernema carpocapsae Identifies the X-Chromosome.</title>
        <authorList>
            <person name="Serra L."/>
            <person name="Macchietto M."/>
            <person name="Macias-Munoz A."/>
            <person name="McGill C.J."/>
            <person name="Rodriguez I.M."/>
            <person name="Rodriguez B."/>
            <person name="Murad R."/>
            <person name="Mortazavi A."/>
        </authorList>
    </citation>
    <scope>NUCLEOTIDE SEQUENCE [LARGE SCALE GENOMIC DNA]</scope>
    <source>
        <strain evidence="1 2">ALL</strain>
    </source>
</reference>
<keyword evidence="2" id="KW-1185">Reference proteome</keyword>
<dbReference type="Proteomes" id="UP000298663">
    <property type="component" value="Unassembled WGS sequence"/>
</dbReference>
<gene>
    <name evidence="1" type="ORF">L596_027997</name>
</gene>
<protein>
    <submittedName>
        <fullName evidence="1">Uncharacterized protein</fullName>
    </submittedName>
</protein>